<evidence type="ECO:0000313" key="3">
    <source>
        <dbReference type="EMBL" id="MBM7801287.1"/>
    </source>
</evidence>
<dbReference type="RefSeq" id="WP_175328616.1">
    <property type="nucleotide sequence ID" value="NZ_BMOI01000004.1"/>
</dbReference>
<reference evidence="2" key="1">
    <citation type="journal article" date="2014" name="Int. J. Syst. Evol. Microbiol.">
        <title>Complete genome sequence of Corynebacterium casei LMG S-19264T (=DSM 44701T), isolated from a smear-ripened cheese.</title>
        <authorList>
            <consortium name="US DOE Joint Genome Institute (JGI-PGF)"/>
            <person name="Walter F."/>
            <person name="Albersmeier A."/>
            <person name="Kalinowski J."/>
            <person name="Ruckert C."/>
        </authorList>
    </citation>
    <scope>NUCLEOTIDE SEQUENCE</scope>
    <source>
        <strain evidence="2">JCM 1480</strain>
    </source>
</reference>
<keyword evidence="5" id="KW-1185">Reference proteome</keyword>
<evidence type="ECO:0000256" key="1">
    <source>
        <dbReference type="SAM" id="SignalP"/>
    </source>
</evidence>
<evidence type="ECO:0000313" key="5">
    <source>
        <dbReference type="Proteomes" id="UP000746584"/>
    </source>
</evidence>
<evidence type="ECO:0008006" key="6">
    <source>
        <dbReference type="Google" id="ProtNLM"/>
    </source>
</evidence>
<accession>A0A8H9L047</accession>
<dbReference type="AlphaFoldDB" id="A0A8H9L047"/>
<feature type="signal peptide" evidence="1">
    <location>
        <begin position="1"/>
        <end position="20"/>
    </location>
</feature>
<keyword evidence="1" id="KW-0732">Signal</keyword>
<feature type="chain" id="PRO_5039368075" description="Lipoprotein" evidence="1">
    <location>
        <begin position="21"/>
        <end position="160"/>
    </location>
</feature>
<dbReference type="PROSITE" id="PS51257">
    <property type="entry name" value="PROKAR_LIPOPROTEIN"/>
    <property type="match status" value="1"/>
</dbReference>
<protein>
    <recommendedName>
        <fullName evidence="6">Lipoprotein</fullName>
    </recommendedName>
</protein>
<proteinExistence type="predicted"/>
<dbReference type="EMBL" id="JAFBCG010000001">
    <property type="protein sequence ID" value="MBM7801287.1"/>
    <property type="molecule type" value="Genomic_DNA"/>
</dbReference>
<dbReference type="Proteomes" id="UP000648535">
    <property type="component" value="Unassembled WGS sequence"/>
</dbReference>
<dbReference type="EMBL" id="BMOI01000004">
    <property type="protein sequence ID" value="GGK95428.1"/>
    <property type="molecule type" value="Genomic_DNA"/>
</dbReference>
<comment type="caution">
    <text evidence="2">The sequence shown here is derived from an EMBL/GenBank/DDBJ whole genome shotgun (WGS) entry which is preliminary data.</text>
</comment>
<evidence type="ECO:0000313" key="2">
    <source>
        <dbReference type="EMBL" id="GGK95428.1"/>
    </source>
</evidence>
<gene>
    <name evidence="2" type="ORF">GCM10009769_11880</name>
    <name evidence="3" type="ORF">JOE58_000538</name>
</gene>
<organism evidence="2 4">
    <name type="scientific">Curtobacterium luteum</name>
    <dbReference type="NCBI Taxonomy" id="33881"/>
    <lineage>
        <taxon>Bacteria</taxon>
        <taxon>Bacillati</taxon>
        <taxon>Actinomycetota</taxon>
        <taxon>Actinomycetes</taxon>
        <taxon>Micrococcales</taxon>
        <taxon>Microbacteriaceae</taxon>
        <taxon>Curtobacterium</taxon>
    </lineage>
</organism>
<dbReference type="Proteomes" id="UP000746584">
    <property type="component" value="Unassembled WGS sequence"/>
</dbReference>
<reference evidence="3 5" key="3">
    <citation type="submission" date="2021-01" db="EMBL/GenBank/DDBJ databases">
        <title>Sequencing the genomes of 1000 actinobacteria strains.</title>
        <authorList>
            <person name="Klenk H.-P."/>
        </authorList>
    </citation>
    <scope>NUCLEOTIDE SEQUENCE [LARGE SCALE GENOMIC DNA]</scope>
    <source>
        <strain evidence="3 5">DSM 20542</strain>
    </source>
</reference>
<name>A0A8H9L047_9MICO</name>
<evidence type="ECO:0000313" key="4">
    <source>
        <dbReference type="Proteomes" id="UP000648535"/>
    </source>
</evidence>
<sequence>MRMPSLILAVTVVVATGALLQGCTSSDPTPEDSSAGSAGVGTVTGSAPIMFAFTCRTGSGAGTETYTTYSAVWEDRRAECTAFRTTGSVLSTQQAAAVRAARGAAALDELAAGCAVRGAGAWVRPVTEARAADIAAGLLAYCPGHPEHERLREALATYRS</sequence>
<reference evidence="2" key="2">
    <citation type="submission" date="2020-09" db="EMBL/GenBank/DDBJ databases">
        <authorList>
            <person name="Sun Q."/>
            <person name="Ohkuma M."/>
        </authorList>
    </citation>
    <scope>NUCLEOTIDE SEQUENCE</scope>
    <source>
        <strain evidence="2">JCM 1480</strain>
    </source>
</reference>